<comment type="caution">
    <text evidence="7">The sequence shown here is derived from an EMBL/GenBank/DDBJ whole genome shotgun (WGS) entry which is preliminary data.</text>
</comment>
<proteinExistence type="inferred from homology"/>
<dbReference type="FunFam" id="2.40.420.20:FF:000007">
    <property type="entry name" value="HAE1 family efflux pump MFP component"/>
    <property type="match status" value="1"/>
</dbReference>
<keyword evidence="4" id="KW-1133">Transmembrane helix</keyword>
<keyword evidence="2" id="KW-0175">Coiled coil</keyword>
<evidence type="ECO:0000256" key="1">
    <source>
        <dbReference type="ARBA" id="ARBA00009477"/>
    </source>
</evidence>
<reference evidence="7" key="1">
    <citation type="journal article" date="2015" name="Genome Announc.">
        <title>Draft Genome Sequence of Tolypothrix boutellei Strain VB521301.</title>
        <authorList>
            <person name="Chandrababunaidu M.M."/>
            <person name="Singh D."/>
            <person name="Sen D."/>
            <person name="Bhan S."/>
            <person name="Das S."/>
            <person name="Gupta A."/>
            <person name="Adhikary S.P."/>
            <person name="Tripathy S."/>
        </authorList>
    </citation>
    <scope>NUCLEOTIDE SEQUENCE</scope>
    <source>
        <strain evidence="7">VB521301</strain>
    </source>
</reference>
<dbReference type="PANTHER" id="PTHR30469">
    <property type="entry name" value="MULTIDRUG RESISTANCE PROTEIN MDTA"/>
    <property type="match status" value="1"/>
</dbReference>
<evidence type="ECO:0000256" key="4">
    <source>
        <dbReference type="SAM" id="Phobius"/>
    </source>
</evidence>
<dbReference type="EMBL" id="JHEG02000019">
    <property type="protein sequence ID" value="KIE12844.1"/>
    <property type="molecule type" value="Genomic_DNA"/>
</dbReference>
<dbReference type="InterPro" id="IPR058625">
    <property type="entry name" value="MdtA-like_BSH"/>
</dbReference>
<feature type="domain" description="Multidrug resistance protein MdtA-like barrel-sandwich hybrid" evidence="5">
    <location>
        <begin position="93"/>
        <end position="276"/>
    </location>
</feature>
<name>A0A0C1R5J3_9CYAN</name>
<dbReference type="Gene3D" id="2.40.30.170">
    <property type="match status" value="1"/>
</dbReference>
<feature type="region of interest" description="Disordered" evidence="3">
    <location>
        <begin position="1"/>
        <end position="22"/>
    </location>
</feature>
<gene>
    <name evidence="7" type="ORF">DA73_0205010</name>
    <name evidence="6" type="ORF">DA73_0400024215</name>
</gene>
<accession>A0A0C1R5J3</accession>
<dbReference type="PANTHER" id="PTHR30469:SF39">
    <property type="entry name" value="SLL0180 PROTEIN"/>
    <property type="match status" value="1"/>
</dbReference>
<dbReference type="Proteomes" id="UP000029738">
    <property type="component" value="Unassembled WGS sequence"/>
</dbReference>
<evidence type="ECO:0000313" key="8">
    <source>
        <dbReference type="Proteomes" id="UP000029738"/>
    </source>
</evidence>
<feature type="coiled-coil region" evidence="2">
    <location>
        <begin position="193"/>
        <end position="241"/>
    </location>
</feature>
<organism evidence="7">
    <name type="scientific">Tolypothrix bouteillei VB521301</name>
    <dbReference type="NCBI Taxonomy" id="1479485"/>
    <lineage>
        <taxon>Bacteria</taxon>
        <taxon>Bacillati</taxon>
        <taxon>Cyanobacteriota</taxon>
        <taxon>Cyanophyceae</taxon>
        <taxon>Nostocales</taxon>
        <taxon>Tolypothrichaceae</taxon>
        <taxon>Tolypothrix</taxon>
    </lineage>
</organism>
<dbReference type="Gene3D" id="1.10.287.470">
    <property type="entry name" value="Helix hairpin bin"/>
    <property type="match status" value="2"/>
</dbReference>
<dbReference type="InterPro" id="IPR006143">
    <property type="entry name" value="RND_pump_MFP"/>
</dbReference>
<dbReference type="NCBIfam" id="TIGR01730">
    <property type="entry name" value="RND_mfp"/>
    <property type="match status" value="1"/>
</dbReference>
<protein>
    <submittedName>
        <fullName evidence="6">Efflux RND transporter periplasmic adaptor subunit</fullName>
    </submittedName>
    <submittedName>
        <fullName evidence="7">Hemolysin D</fullName>
    </submittedName>
</protein>
<dbReference type="SUPFAM" id="SSF111369">
    <property type="entry name" value="HlyD-like secretion proteins"/>
    <property type="match status" value="1"/>
</dbReference>
<dbReference type="Gene3D" id="2.40.420.20">
    <property type="match status" value="1"/>
</dbReference>
<dbReference type="GO" id="GO:0015562">
    <property type="term" value="F:efflux transmembrane transporter activity"/>
    <property type="evidence" value="ECO:0007669"/>
    <property type="project" value="TreeGrafter"/>
</dbReference>
<dbReference type="RefSeq" id="WP_038078942.1">
    <property type="nucleotide sequence ID" value="NZ_JHEG04000001.1"/>
</dbReference>
<comment type="similarity">
    <text evidence="1">Belongs to the membrane fusion protein (MFP) (TC 8.A.1) family.</text>
</comment>
<keyword evidence="4" id="KW-0812">Transmembrane</keyword>
<evidence type="ECO:0000259" key="5">
    <source>
        <dbReference type="Pfam" id="PF25917"/>
    </source>
</evidence>
<evidence type="ECO:0000256" key="3">
    <source>
        <dbReference type="SAM" id="MobiDB-lite"/>
    </source>
</evidence>
<dbReference type="Gene3D" id="2.40.50.100">
    <property type="match status" value="2"/>
</dbReference>
<dbReference type="AlphaFoldDB" id="A0A0C1R5J3"/>
<evidence type="ECO:0000313" key="7">
    <source>
        <dbReference type="EMBL" id="KIE12844.1"/>
    </source>
</evidence>
<keyword evidence="8" id="KW-1185">Reference proteome</keyword>
<keyword evidence="4" id="KW-0472">Membrane</keyword>
<evidence type="ECO:0000256" key="2">
    <source>
        <dbReference type="SAM" id="Coils"/>
    </source>
</evidence>
<dbReference type="OrthoDB" id="5379451at2"/>
<dbReference type="EMBL" id="JHEG04000001">
    <property type="protein sequence ID" value="KAF3888247.1"/>
    <property type="molecule type" value="Genomic_DNA"/>
</dbReference>
<sequence>MKFSESQTHFEDNLPEGTSEEPPRKQRRWLWLLVALGVLAGGGYALWRFLAPGQKEPTPASAQPPGVRVKISTVQTGIIEDSSEFVANLESRRSVNLQPRIQGQIAQIYARAGDTVAAGDPIIQVDAREQQASVSSVAAAAEVARSQLENARATLQSLQAERLSNLSDVKLNQREYDRYARLAAEGAESRQVRDQYANRLETAQAQLRATEARIKAQTASIIQSEKSLQQAQANINQQQVQLQYYKITAPFPGTVGDIPVKVGDFVNTSTQLATITQNQPLELNIFVPIERGPQLRKGTPVEVMDAQGKSLGMSRVFFISPSANTNNQAVLIKALYDNNRNQLRADQFARARVIWNQRPGVLVPTTAVTRVAGETFVYVAQTPPASPSPQSAQGGGFQLVARQKRVKLGNIKGNNYQVLEGLQPGDRIIVSGLLNLRDGAPIIPES</sequence>
<evidence type="ECO:0000313" key="6">
    <source>
        <dbReference type="EMBL" id="KAF3888247.1"/>
    </source>
</evidence>
<dbReference type="Pfam" id="PF25917">
    <property type="entry name" value="BSH_RND"/>
    <property type="match status" value="1"/>
</dbReference>
<reference evidence="6" key="2">
    <citation type="submission" date="2019-11" db="EMBL/GenBank/DDBJ databases">
        <title>Improved Assembly of Tolypothrix boutellei genome.</title>
        <authorList>
            <person name="Sarangi A.N."/>
            <person name="Mukherjee M."/>
            <person name="Ghosh S."/>
            <person name="Singh D."/>
            <person name="Das A."/>
            <person name="Kant S."/>
            <person name="Prusty A."/>
            <person name="Tripathy S."/>
        </authorList>
    </citation>
    <scope>NUCLEOTIDE SEQUENCE</scope>
    <source>
        <strain evidence="6">VB521301</strain>
    </source>
</reference>
<dbReference type="GO" id="GO:1990281">
    <property type="term" value="C:efflux pump complex"/>
    <property type="evidence" value="ECO:0007669"/>
    <property type="project" value="TreeGrafter"/>
</dbReference>
<feature type="transmembrane region" description="Helical" evidence="4">
    <location>
        <begin position="29"/>
        <end position="47"/>
    </location>
</feature>
<dbReference type="STRING" id="1479485.DA73_0205010"/>